<feature type="region of interest" description="Disordered" evidence="1">
    <location>
        <begin position="303"/>
        <end position="364"/>
    </location>
</feature>
<evidence type="ECO:0000256" key="1">
    <source>
        <dbReference type="SAM" id="MobiDB-lite"/>
    </source>
</evidence>
<proteinExistence type="predicted"/>
<keyword evidence="3" id="KW-1185">Reference proteome</keyword>
<reference evidence="2" key="1">
    <citation type="journal article" date="2023" name="Mol. Phylogenet. Evol.">
        <title>Genome-scale phylogeny and comparative genomics of the fungal order Sordariales.</title>
        <authorList>
            <person name="Hensen N."/>
            <person name="Bonometti L."/>
            <person name="Westerberg I."/>
            <person name="Brannstrom I.O."/>
            <person name="Guillou S."/>
            <person name="Cros-Aarteil S."/>
            <person name="Calhoun S."/>
            <person name="Haridas S."/>
            <person name="Kuo A."/>
            <person name="Mondo S."/>
            <person name="Pangilinan J."/>
            <person name="Riley R."/>
            <person name="LaButti K."/>
            <person name="Andreopoulos B."/>
            <person name="Lipzen A."/>
            <person name="Chen C."/>
            <person name="Yan M."/>
            <person name="Daum C."/>
            <person name="Ng V."/>
            <person name="Clum A."/>
            <person name="Steindorff A."/>
            <person name="Ohm R.A."/>
            <person name="Martin F."/>
            <person name="Silar P."/>
            <person name="Natvig D.O."/>
            <person name="Lalanne C."/>
            <person name="Gautier V."/>
            <person name="Ament-Velasquez S.L."/>
            <person name="Kruys A."/>
            <person name="Hutchinson M.I."/>
            <person name="Powell A.J."/>
            <person name="Barry K."/>
            <person name="Miller A.N."/>
            <person name="Grigoriev I.V."/>
            <person name="Debuchy R."/>
            <person name="Gladieux P."/>
            <person name="Hiltunen Thoren M."/>
            <person name="Johannesson H."/>
        </authorList>
    </citation>
    <scope>NUCLEOTIDE SEQUENCE</scope>
    <source>
        <strain evidence="2">CBS 560.94</strain>
    </source>
</reference>
<dbReference type="Proteomes" id="UP001278500">
    <property type="component" value="Unassembled WGS sequence"/>
</dbReference>
<reference evidence="2" key="2">
    <citation type="submission" date="2023-06" db="EMBL/GenBank/DDBJ databases">
        <authorList>
            <consortium name="Lawrence Berkeley National Laboratory"/>
            <person name="Haridas S."/>
            <person name="Hensen N."/>
            <person name="Bonometti L."/>
            <person name="Westerberg I."/>
            <person name="Brannstrom I.O."/>
            <person name="Guillou S."/>
            <person name="Cros-Aarteil S."/>
            <person name="Calhoun S."/>
            <person name="Kuo A."/>
            <person name="Mondo S."/>
            <person name="Pangilinan J."/>
            <person name="Riley R."/>
            <person name="Labutti K."/>
            <person name="Andreopoulos B."/>
            <person name="Lipzen A."/>
            <person name="Chen C."/>
            <person name="Yanf M."/>
            <person name="Daum C."/>
            <person name="Ng V."/>
            <person name="Clum A."/>
            <person name="Steindorff A."/>
            <person name="Ohm R."/>
            <person name="Martin F."/>
            <person name="Silar P."/>
            <person name="Natvig D."/>
            <person name="Lalanne C."/>
            <person name="Gautier V."/>
            <person name="Ament-Velasquez S.L."/>
            <person name="Kruys A."/>
            <person name="Hutchinson M.I."/>
            <person name="Powell A.J."/>
            <person name="Barry K."/>
            <person name="Miller A.N."/>
            <person name="Grigoriev I.V."/>
            <person name="Debuchy R."/>
            <person name="Gladieux P."/>
            <person name="Thoren M.H."/>
            <person name="Johannesson H."/>
        </authorList>
    </citation>
    <scope>NUCLEOTIDE SEQUENCE</scope>
    <source>
        <strain evidence="2">CBS 560.94</strain>
    </source>
</reference>
<dbReference type="EMBL" id="JAUEPP010000004">
    <property type="protein sequence ID" value="KAK3345431.1"/>
    <property type="molecule type" value="Genomic_DNA"/>
</dbReference>
<organism evidence="2 3">
    <name type="scientific">Neurospora tetraspora</name>
    <dbReference type="NCBI Taxonomy" id="94610"/>
    <lineage>
        <taxon>Eukaryota</taxon>
        <taxon>Fungi</taxon>
        <taxon>Dikarya</taxon>
        <taxon>Ascomycota</taxon>
        <taxon>Pezizomycotina</taxon>
        <taxon>Sordariomycetes</taxon>
        <taxon>Sordariomycetidae</taxon>
        <taxon>Sordariales</taxon>
        <taxon>Sordariaceae</taxon>
        <taxon>Neurospora</taxon>
    </lineage>
</organism>
<feature type="region of interest" description="Disordered" evidence="1">
    <location>
        <begin position="138"/>
        <end position="161"/>
    </location>
</feature>
<accession>A0AAE0JFP1</accession>
<dbReference type="AlphaFoldDB" id="A0AAE0JFP1"/>
<evidence type="ECO:0000313" key="2">
    <source>
        <dbReference type="EMBL" id="KAK3345431.1"/>
    </source>
</evidence>
<dbReference type="RefSeq" id="XP_062682044.1">
    <property type="nucleotide sequence ID" value="XM_062824564.1"/>
</dbReference>
<dbReference type="GeneID" id="87861718"/>
<comment type="caution">
    <text evidence="2">The sequence shown here is derived from an EMBL/GenBank/DDBJ whole genome shotgun (WGS) entry which is preliminary data.</text>
</comment>
<sequence length="364" mass="41701">MAPIHSAGCHDGLAAYTPSTCACTPKYPLSVPSSLSLAFSLSSKMAFSCSFFFCAASFARTGPPRQRRQNTCLPFPIQDIPAAACPADIRRRPTMANLAMPYHTSAEHIEDYSGSYSPGQAMQSSYDRYYDDDDSSVTDSNYTTSTATSMRSSTNLTVPTHGPDHPTWMQQFGHGPQVDLDPDAHELWCEFCGSLNCGEVFQFGEENLWIDHHLRHLNHHLPSKLVCWFCNDYDFTVHERANRDERRQNFVRRMWHIREHIFDNPRLTWQCMRPDFFMAEHLYSLGKIGDEVYEDIRNYTELPPQLRIPGTPGSVSYDRYQSQGQSQRGPLGPPTPPGNDGWYRSPQELAHEERRRRRAERPRR</sequence>
<feature type="compositionally biased region" description="Low complexity" evidence="1">
    <location>
        <begin position="138"/>
        <end position="154"/>
    </location>
</feature>
<feature type="compositionally biased region" description="Basic residues" evidence="1">
    <location>
        <begin position="354"/>
        <end position="364"/>
    </location>
</feature>
<protein>
    <submittedName>
        <fullName evidence="2">Uncharacterized protein</fullName>
    </submittedName>
</protein>
<feature type="compositionally biased region" description="Polar residues" evidence="1">
    <location>
        <begin position="319"/>
        <end position="328"/>
    </location>
</feature>
<gene>
    <name evidence="2" type="ORF">B0H65DRAFT_425317</name>
</gene>
<evidence type="ECO:0000313" key="3">
    <source>
        <dbReference type="Proteomes" id="UP001278500"/>
    </source>
</evidence>
<name>A0AAE0JFP1_9PEZI</name>